<reference evidence="2 3" key="1">
    <citation type="submission" date="2014-04" db="EMBL/GenBank/DDBJ databases">
        <title>Evolutionary Origins and Diversification of the Mycorrhizal Mutualists.</title>
        <authorList>
            <consortium name="DOE Joint Genome Institute"/>
            <consortium name="Mycorrhizal Genomics Consortium"/>
            <person name="Kohler A."/>
            <person name="Kuo A."/>
            <person name="Nagy L.G."/>
            <person name="Floudas D."/>
            <person name="Copeland A."/>
            <person name="Barry K.W."/>
            <person name="Cichocki N."/>
            <person name="Veneault-Fourrey C."/>
            <person name="LaButti K."/>
            <person name="Lindquist E.A."/>
            <person name="Lipzen A."/>
            <person name="Lundell T."/>
            <person name="Morin E."/>
            <person name="Murat C."/>
            <person name="Riley R."/>
            <person name="Ohm R."/>
            <person name="Sun H."/>
            <person name="Tunlid A."/>
            <person name="Henrissat B."/>
            <person name="Grigoriev I.V."/>
            <person name="Hibbett D.S."/>
            <person name="Martin F."/>
        </authorList>
    </citation>
    <scope>NUCLEOTIDE SEQUENCE [LARGE SCALE GENOMIC DNA]</scope>
    <source>
        <strain evidence="2 3">Koide BX008</strain>
    </source>
</reference>
<dbReference type="HOGENOM" id="CLU_2145212_0_0_1"/>
<protein>
    <submittedName>
        <fullName evidence="2">Uncharacterized protein</fullName>
    </submittedName>
</protein>
<sequence>MTSILRHSLGCRLLYRYATSDSILMSSSSSSQTAFPPPNETDYPEQKHAGRVGLGPNYSTDADMSDKLKGLYEEAKGKLLHEPELVERGHARRIGEVKEKEKGKQKEGNDVS</sequence>
<feature type="region of interest" description="Disordered" evidence="1">
    <location>
        <begin position="26"/>
        <end position="60"/>
    </location>
</feature>
<feature type="region of interest" description="Disordered" evidence="1">
    <location>
        <begin position="82"/>
        <end position="112"/>
    </location>
</feature>
<dbReference type="AlphaFoldDB" id="A0A0C2X845"/>
<dbReference type="STRING" id="946122.A0A0C2X845"/>
<evidence type="ECO:0000313" key="2">
    <source>
        <dbReference type="EMBL" id="KIL64938.1"/>
    </source>
</evidence>
<evidence type="ECO:0000256" key="1">
    <source>
        <dbReference type="SAM" id="MobiDB-lite"/>
    </source>
</evidence>
<dbReference type="OrthoDB" id="2500073at2759"/>
<keyword evidence="3" id="KW-1185">Reference proteome</keyword>
<dbReference type="InParanoid" id="A0A0C2X845"/>
<dbReference type="EMBL" id="KN818245">
    <property type="protein sequence ID" value="KIL64938.1"/>
    <property type="molecule type" value="Genomic_DNA"/>
</dbReference>
<gene>
    <name evidence="2" type="ORF">M378DRAFT_178534</name>
</gene>
<proteinExistence type="predicted"/>
<accession>A0A0C2X845</accession>
<organism evidence="2 3">
    <name type="scientific">Amanita muscaria (strain Koide BX008)</name>
    <dbReference type="NCBI Taxonomy" id="946122"/>
    <lineage>
        <taxon>Eukaryota</taxon>
        <taxon>Fungi</taxon>
        <taxon>Dikarya</taxon>
        <taxon>Basidiomycota</taxon>
        <taxon>Agaricomycotina</taxon>
        <taxon>Agaricomycetes</taxon>
        <taxon>Agaricomycetidae</taxon>
        <taxon>Agaricales</taxon>
        <taxon>Pluteineae</taxon>
        <taxon>Amanitaceae</taxon>
        <taxon>Amanita</taxon>
    </lineage>
</organism>
<evidence type="ECO:0000313" key="3">
    <source>
        <dbReference type="Proteomes" id="UP000054549"/>
    </source>
</evidence>
<dbReference type="Proteomes" id="UP000054549">
    <property type="component" value="Unassembled WGS sequence"/>
</dbReference>
<name>A0A0C2X845_AMAMK</name>